<feature type="compositionally biased region" description="Basic and acidic residues" evidence="1">
    <location>
        <begin position="19"/>
        <end position="35"/>
    </location>
</feature>
<feature type="non-terminal residue" evidence="2">
    <location>
        <position position="1"/>
    </location>
</feature>
<evidence type="ECO:0000313" key="3">
    <source>
        <dbReference type="EMBL" id="JAT49323.1"/>
    </source>
</evidence>
<reference evidence="2" key="1">
    <citation type="submission" date="2015-07" db="EMBL/GenBank/DDBJ databases">
        <title>Transcriptome Assembly of Anthurium amnicola.</title>
        <authorList>
            <person name="Suzuki J."/>
        </authorList>
    </citation>
    <scope>NUCLEOTIDE SEQUENCE</scope>
</reference>
<feature type="region of interest" description="Disordered" evidence="1">
    <location>
        <begin position="193"/>
        <end position="224"/>
    </location>
</feature>
<feature type="compositionally biased region" description="Basic and acidic residues" evidence="1">
    <location>
        <begin position="206"/>
        <end position="216"/>
    </location>
</feature>
<evidence type="ECO:0000256" key="1">
    <source>
        <dbReference type="SAM" id="MobiDB-lite"/>
    </source>
</evidence>
<sequence length="250" mass="26560">HHHHHHRQSPDFEADEEQAEGRVEAKGAEEDKERSGTTSLVDTVFVMESVENGGSEQPSGSLAPQKTGDDFAKKSKAEVPVVAVEAKGDVVPPPPPSDPAPPPSADVPISENEEVAVEHILCEKGKDVAVSGDMLSLIEPKQPDAVDTAKPVELSVPISEQAAQASDVPVESLIVAESAADAALNKNEEKVVPLTDASGEQPDLSVESHSHTESREIAGTTEVARPTQLERRASWMNCCGLFDLFTGANR</sequence>
<dbReference type="EMBL" id="GDJX01021143">
    <property type="protein sequence ID" value="JAT46793.1"/>
    <property type="molecule type" value="Transcribed_RNA"/>
</dbReference>
<feature type="compositionally biased region" description="Pro residues" evidence="1">
    <location>
        <begin position="91"/>
        <end position="105"/>
    </location>
</feature>
<name>A0A1D1XWQ4_9ARAE</name>
<evidence type="ECO:0000313" key="2">
    <source>
        <dbReference type="EMBL" id="JAT46793.1"/>
    </source>
</evidence>
<feature type="region of interest" description="Disordered" evidence="1">
    <location>
        <begin position="1"/>
        <end position="108"/>
    </location>
</feature>
<dbReference type="AlphaFoldDB" id="A0A1D1XWQ4"/>
<protein>
    <submittedName>
        <fullName evidence="2">Uncharacterized protein</fullName>
    </submittedName>
</protein>
<gene>
    <name evidence="3" type="ORF">g.100048</name>
    <name evidence="2" type="ORF">g.100049</name>
</gene>
<organism evidence="2">
    <name type="scientific">Anthurium amnicola</name>
    <dbReference type="NCBI Taxonomy" id="1678845"/>
    <lineage>
        <taxon>Eukaryota</taxon>
        <taxon>Viridiplantae</taxon>
        <taxon>Streptophyta</taxon>
        <taxon>Embryophyta</taxon>
        <taxon>Tracheophyta</taxon>
        <taxon>Spermatophyta</taxon>
        <taxon>Magnoliopsida</taxon>
        <taxon>Liliopsida</taxon>
        <taxon>Araceae</taxon>
        <taxon>Pothoideae</taxon>
        <taxon>Potheae</taxon>
        <taxon>Anthurium</taxon>
    </lineage>
</organism>
<accession>A0A1D1XWQ4</accession>
<feature type="compositionally biased region" description="Polar residues" evidence="1">
    <location>
        <begin position="52"/>
        <end position="64"/>
    </location>
</feature>
<proteinExistence type="predicted"/>
<feature type="compositionally biased region" description="Basic and acidic residues" evidence="1">
    <location>
        <begin position="67"/>
        <end position="77"/>
    </location>
</feature>
<dbReference type="EMBL" id="GDJX01018613">
    <property type="protein sequence ID" value="JAT49323.1"/>
    <property type="molecule type" value="Transcribed_RNA"/>
</dbReference>